<protein>
    <submittedName>
        <fullName evidence="2">Uncharacterized protein</fullName>
    </submittedName>
</protein>
<dbReference type="AlphaFoldDB" id="A0A9N7QAG3"/>
<keyword evidence="1" id="KW-0732">Signal</keyword>
<dbReference type="InterPro" id="IPR006311">
    <property type="entry name" value="TAT_signal"/>
</dbReference>
<name>A0A9N7QAG3_9BACT</name>
<evidence type="ECO:0000256" key="1">
    <source>
        <dbReference type="SAM" id="SignalP"/>
    </source>
</evidence>
<sequence>MFYGLNSHRRFLTAPLAAMAAITLSVSAPSAFAQSNKQVVLRSGTVIPVKLNTELSSNNSNVGDSFTASVDNSKQAYDDILHNATVEGVVQEATPQEGKNPGTLKLAFKRLRLSDGRTYSISGKPTGLDSKSVKTGDDGVLQAKPNTKNKDLTYAGYGAGAGVLASVLGGGKLKLENILIGAALGYGASQLTKSQDVHDVDLKEGTAVGVLLDDSVKYYHRRTGSTTQTPSTGKSGKYYTYQGHPYFLNSRTGERTRLD</sequence>
<organism evidence="2 3">
    <name type="scientific">Capsulimonas corticalis</name>
    <dbReference type="NCBI Taxonomy" id="2219043"/>
    <lineage>
        <taxon>Bacteria</taxon>
        <taxon>Bacillati</taxon>
        <taxon>Armatimonadota</taxon>
        <taxon>Armatimonadia</taxon>
        <taxon>Capsulimonadales</taxon>
        <taxon>Capsulimonadaceae</taxon>
        <taxon>Capsulimonas</taxon>
    </lineage>
</organism>
<proteinExistence type="predicted"/>
<evidence type="ECO:0000313" key="3">
    <source>
        <dbReference type="Proteomes" id="UP000287394"/>
    </source>
</evidence>
<feature type="signal peptide" evidence="1">
    <location>
        <begin position="1"/>
        <end position="33"/>
    </location>
</feature>
<dbReference type="EMBL" id="AP025739">
    <property type="protein sequence ID" value="BDI29721.1"/>
    <property type="molecule type" value="Genomic_DNA"/>
</dbReference>
<reference evidence="2 3" key="1">
    <citation type="journal article" date="2019" name="Int. J. Syst. Evol. Microbiol.">
        <title>Capsulimonas corticalis gen. nov., sp. nov., an aerobic capsulated bacterium, of a novel bacterial order, Capsulimonadales ord. nov., of the class Armatimonadia of the phylum Armatimonadetes.</title>
        <authorList>
            <person name="Li J."/>
            <person name="Kudo C."/>
            <person name="Tonouchi A."/>
        </authorList>
    </citation>
    <scope>NUCLEOTIDE SEQUENCE [LARGE SCALE GENOMIC DNA]</scope>
    <source>
        <strain evidence="2 3">AX-7</strain>
    </source>
</reference>
<evidence type="ECO:0000313" key="2">
    <source>
        <dbReference type="EMBL" id="BDI29721.1"/>
    </source>
</evidence>
<dbReference type="Proteomes" id="UP000287394">
    <property type="component" value="Chromosome"/>
</dbReference>
<gene>
    <name evidence="2" type="ORF">CCAX7_17720</name>
</gene>
<keyword evidence="3" id="KW-1185">Reference proteome</keyword>
<feature type="chain" id="PRO_5040299247" evidence="1">
    <location>
        <begin position="34"/>
        <end position="259"/>
    </location>
</feature>
<dbReference type="PROSITE" id="PS51318">
    <property type="entry name" value="TAT"/>
    <property type="match status" value="1"/>
</dbReference>
<dbReference type="KEGG" id="ccot:CCAX7_17720"/>
<accession>A0A9N7QAG3</accession>